<dbReference type="KEGG" id="fcy:FRACYDRAFT_268706"/>
<gene>
    <name evidence="2" type="ORF">FRACYDRAFT_268706</name>
</gene>
<dbReference type="AlphaFoldDB" id="A0A1E7FH28"/>
<protein>
    <submittedName>
        <fullName evidence="2">Uncharacterized protein</fullName>
    </submittedName>
</protein>
<organism evidence="2 3">
    <name type="scientific">Fragilariopsis cylindrus CCMP1102</name>
    <dbReference type="NCBI Taxonomy" id="635003"/>
    <lineage>
        <taxon>Eukaryota</taxon>
        <taxon>Sar</taxon>
        <taxon>Stramenopiles</taxon>
        <taxon>Ochrophyta</taxon>
        <taxon>Bacillariophyta</taxon>
        <taxon>Bacillariophyceae</taxon>
        <taxon>Bacillariophycidae</taxon>
        <taxon>Bacillariales</taxon>
        <taxon>Bacillariaceae</taxon>
        <taxon>Fragilariopsis</taxon>
    </lineage>
</organism>
<sequence>MLFRSIIVAALAACATAKKSGTRHAADHESMIPDFDIPVESKMGKRLLSNARRLENNNNDQEADWLASYSIKYESCSSLIQVREEGGDEDGGILYTQNLVKFVICAGNTAGSCNDCGNGIAQYVVSMMEFVDAYTESKMEAQEQACEYIAEYCYCDNANDEEVCENQCYVDAGMDVCIEYEGGDEFEIQRYLECDEMEGGNDNDNQNGNNGNYNYGNQNSNSNSGVDLYRSYWLGPMCSPKDGKSIFLAAFYDAGCTSYAGTGVYEAFNYGYSLPFESEPIVTLNDCISCLVVDET</sequence>
<evidence type="ECO:0000313" key="3">
    <source>
        <dbReference type="Proteomes" id="UP000095751"/>
    </source>
</evidence>
<feature type="signal peptide" evidence="1">
    <location>
        <begin position="1"/>
        <end position="17"/>
    </location>
</feature>
<name>A0A1E7FH28_9STRA</name>
<accession>A0A1E7FH28</accession>
<evidence type="ECO:0000313" key="2">
    <source>
        <dbReference type="EMBL" id="OEU17476.1"/>
    </source>
</evidence>
<reference evidence="2 3" key="1">
    <citation type="submission" date="2016-09" db="EMBL/GenBank/DDBJ databases">
        <title>Extensive genetic diversity and differential bi-allelic expression allows diatom success in the polar Southern Ocean.</title>
        <authorList>
            <consortium name="DOE Joint Genome Institute"/>
            <person name="Mock T."/>
            <person name="Otillar R.P."/>
            <person name="Strauss J."/>
            <person name="Dupont C."/>
            <person name="Frickenhaus S."/>
            <person name="Maumus F."/>
            <person name="Mcmullan M."/>
            <person name="Sanges R."/>
            <person name="Schmutz J."/>
            <person name="Toseland A."/>
            <person name="Valas R."/>
            <person name="Veluchamy A."/>
            <person name="Ward B.J."/>
            <person name="Allen A."/>
            <person name="Barry K."/>
            <person name="Falciatore A."/>
            <person name="Ferrante M."/>
            <person name="Fortunato A.E."/>
            <person name="Gloeckner G."/>
            <person name="Gruber A."/>
            <person name="Hipkin R."/>
            <person name="Janech M."/>
            <person name="Kroth P."/>
            <person name="Leese F."/>
            <person name="Lindquist E."/>
            <person name="Lyon B.R."/>
            <person name="Martin J."/>
            <person name="Mayer C."/>
            <person name="Parker M."/>
            <person name="Quesneville H."/>
            <person name="Raymond J."/>
            <person name="Uhlig C."/>
            <person name="Valentin K.U."/>
            <person name="Worden A.Z."/>
            <person name="Armbrust E.V."/>
            <person name="Bowler C."/>
            <person name="Green B."/>
            <person name="Moulton V."/>
            <person name="Van Oosterhout C."/>
            <person name="Grigoriev I."/>
        </authorList>
    </citation>
    <scope>NUCLEOTIDE SEQUENCE [LARGE SCALE GENOMIC DNA]</scope>
    <source>
        <strain evidence="2 3">CCMP1102</strain>
    </source>
</reference>
<keyword evidence="1" id="KW-0732">Signal</keyword>
<evidence type="ECO:0000256" key="1">
    <source>
        <dbReference type="SAM" id="SignalP"/>
    </source>
</evidence>
<feature type="chain" id="PRO_5009193096" evidence="1">
    <location>
        <begin position="18"/>
        <end position="296"/>
    </location>
</feature>
<dbReference type="Proteomes" id="UP000095751">
    <property type="component" value="Unassembled WGS sequence"/>
</dbReference>
<dbReference type="OrthoDB" id="45095at2759"/>
<keyword evidence="3" id="KW-1185">Reference proteome</keyword>
<proteinExistence type="predicted"/>
<dbReference type="InParanoid" id="A0A1E7FH28"/>
<dbReference type="EMBL" id="KV784357">
    <property type="protein sequence ID" value="OEU17476.1"/>
    <property type="molecule type" value="Genomic_DNA"/>
</dbReference>